<evidence type="ECO:0000313" key="4">
    <source>
        <dbReference type="EMBL" id="GAJ28153.1"/>
    </source>
</evidence>
<dbReference type="PANTHER" id="PTHR30203">
    <property type="entry name" value="OUTER MEMBRANE CATION EFFLUX PROTEIN"/>
    <property type="match status" value="1"/>
</dbReference>
<dbReference type="PROSITE" id="PS51257">
    <property type="entry name" value="PROKAR_LIPOPROTEIN"/>
    <property type="match status" value="1"/>
</dbReference>
<organism evidence="4 5">
    <name type="scientific">Acidomonas methanolica NBRC 104435</name>
    <dbReference type="NCBI Taxonomy" id="1231351"/>
    <lineage>
        <taxon>Bacteria</taxon>
        <taxon>Pseudomonadati</taxon>
        <taxon>Pseudomonadota</taxon>
        <taxon>Alphaproteobacteria</taxon>
        <taxon>Acetobacterales</taxon>
        <taxon>Acetobacteraceae</taxon>
        <taxon>Acidomonas</taxon>
    </lineage>
</organism>
<gene>
    <name evidence="4" type="ORF">Amme_015_020</name>
</gene>
<dbReference type="PANTHER" id="PTHR30203:SF33">
    <property type="entry name" value="BLR4455 PROTEIN"/>
    <property type="match status" value="1"/>
</dbReference>
<comment type="caution">
    <text evidence="4">The sequence shown here is derived from an EMBL/GenBank/DDBJ whole genome shotgun (WGS) entry which is preliminary data.</text>
</comment>
<dbReference type="Gene3D" id="2.20.200.10">
    <property type="entry name" value="Outer membrane efflux proteins (OEP)"/>
    <property type="match status" value="1"/>
</dbReference>
<sequence length="518" mass="55698">MSRVPANRRRAAAGIRWRAAGVTGLLTLLSACAVGPDFKRPDVLSAKAGYVPGAPFRAIPAARNAGAAGQAQRLIAGADVSGEWWKLFGVPELDALVARALAANPSLDAAKATLRAAWEQTKVQASPLFPSITGEFNPTRNKTARSLSAVSNNNSWLYNLHTLQLNISYTPDLWGGERRGIEQAAAQADLQRFQIEAVTNTLVNTLIVAVIQLAACQAQIEATESIIASQRQILATFEAQFRLGDTSLAAVMAQRSALAQSIATLPALKLQREQAHDQIAALVGVTPEETLPEPRLDAFHLPATLPVSLPAQLLEQRPDVRAAEAQVQAASAQVGIAIANRLPNIQLIALPGEAVNTMSEFFKPGFGNWELSAMITQPLFQGFQLMHLEREARHNLVAQAMTYRDTVLKAVQNVADTLHALQDDADALRATAADTEAADRSFTIARSQQERGDISPVMVQTTQQTALQARLALIQAQSARYSDCAALFQALGGGWWHRDDTGIKNPPVNWKSAFTAPG</sequence>
<reference evidence="5" key="1">
    <citation type="journal article" date="2014" name="FEMS Microbiol. Lett.">
        <title>Draft Genomic DNA Sequence of the Facultatively Methylotrophic Bacterium Acidomonas methanolica type strain MB58.</title>
        <authorList>
            <person name="Higashiura N."/>
            <person name="Hadano H."/>
            <person name="Hirakawa H."/>
            <person name="Matsutani M."/>
            <person name="Takabe S."/>
            <person name="Matsushita K."/>
            <person name="Azuma Y."/>
        </authorList>
    </citation>
    <scope>NUCLEOTIDE SEQUENCE [LARGE SCALE GENOMIC DNA]</scope>
    <source>
        <strain evidence="5">MB58</strain>
    </source>
</reference>
<dbReference type="AlphaFoldDB" id="A0A023D1Y3"/>
<reference evidence="4 5" key="2">
    <citation type="journal article" date="2014" name="FEMS Microbiol. Lett.">
        <title>Draft genomic DNA sequence of the facultatively methylotrophic bacterium Acidomonas methanolica type strain MB58.</title>
        <authorList>
            <person name="Higashiura N."/>
            <person name="Hadano H."/>
            <person name="Hirakawa H."/>
            <person name="Matsutani M."/>
            <person name="Takabe S."/>
            <person name="Matsushita K."/>
            <person name="Azuma Y."/>
        </authorList>
    </citation>
    <scope>NUCLEOTIDE SEQUENCE [LARGE SCALE GENOMIC DNA]</scope>
    <source>
        <strain evidence="4 5">MB58</strain>
    </source>
</reference>
<proteinExistence type="inferred from homology"/>
<keyword evidence="3" id="KW-0175">Coiled coil</keyword>
<dbReference type="OrthoDB" id="9783100at2"/>
<keyword evidence="2" id="KW-0472">Membrane</keyword>
<dbReference type="EMBL" id="BAND01000015">
    <property type="protein sequence ID" value="GAJ28153.1"/>
    <property type="molecule type" value="Genomic_DNA"/>
</dbReference>
<evidence type="ECO:0000313" key="5">
    <source>
        <dbReference type="Proteomes" id="UP000019760"/>
    </source>
</evidence>
<keyword evidence="2 4" id="KW-0449">Lipoprotein</keyword>
<dbReference type="InterPro" id="IPR010131">
    <property type="entry name" value="MdtP/NodT-like"/>
</dbReference>
<dbReference type="GO" id="GO:0015562">
    <property type="term" value="F:efflux transmembrane transporter activity"/>
    <property type="evidence" value="ECO:0007669"/>
    <property type="project" value="InterPro"/>
</dbReference>
<accession>A0A023D1Y3</accession>
<comment type="subcellular location">
    <subcellularLocation>
        <location evidence="2">Cell membrane</location>
        <topology evidence="2">Lipid-anchor</topology>
    </subcellularLocation>
</comment>
<evidence type="ECO:0000256" key="1">
    <source>
        <dbReference type="ARBA" id="ARBA00007613"/>
    </source>
</evidence>
<dbReference type="Pfam" id="PF02321">
    <property type="entry name" value="OEP"/>
    <property type="match status" value="2"/>
</dbReference>
<dbReference type="RefSeq" id="WP_052511659.1">
    <property type="nucleotide sequence ID" value="NZ_BAND01000015.1"/>
</dbReference>
<dbReference type="NCBIfam" id="TIGR01845">
    <property type="entry name" value="outer_NodT"/>
    <property type="match status" value="1"/>
</dbReference>
<keyword evidence="2" id="KW-0564">Palmitate</keyword>
<keyword evidence="2" id="KW-1134">Transmembrane beta strand</keyword>
<dbReference type="GO" id="GO:0005886">
    <property type="term" value="C:plasma membrane"/>
    <property type="evidence" value="ECO:0007669"/>
    <property type="project" value="UniProtKB-SubCell"/>
</dbReference>
<dbReference type="Gene3D" id="1.20.1600.10">
    <property type="entry name" value="Outer membrane efflux proteins (OEP)"/>
    <property type="match status" value="1"/>
</dbReference>
<dbReference type="InterPro" id="IPR003423">
    <property type="entry name" value="OMP_efflux"/>
</dbReference>
<feature type="coiled-coil region" evidence="3">
    <location>
        <begin position="411"/>
        <end position="438"/>
    </location>
</feature>
<comment type="similarity">
    <text evidence="1 2">Belongs to the outer membrane factor (OMF) (TC 1.B.17) family.</text>
</comment>
<keyword evidence="2" id="KW-0812">Transmembrane</keyword>
<keyword evidence="5" id="KW-1185">Reference proteome</keyword>
<name>A0A023D1Y3_ACIMT</name>
<protein>
    <submittedName>
        <fullName evidence="4">Secretion system type I outer membrane efflux pump lipoprotein NodT</fullName>
    </submittedName>
</protein>
<dbReference type="SUPFAM" id="SSF56954">
    <property type="entry name" value="Outer membrane efflux proteins (OEP)"/>
    <property type="match status" value="1"/>
</dbReference>
<evidence type="ECO:0000256" key="3">
    <source>
        <dbReference type="SAM" id="Coils"/>
    </source>
</evidence>
<evidence type="ECO:0000256" key="2">
    <source>
        <dbReference type="RuleBase" id="RU362097"/>
    </source>
</evidence>
<dbReference type="Proteomes" id="UP000019760">
    <property type="component" value="Unassembled WGS sequence"/>
</dbReference>